<name>A0A226N9D4_CALSU</name>
<dbReference type="EMBL" id="MCFN01000132">
    <property type="protein sequence ID" value="OXB64131.1"/>
    <property type="molecule type" value="Genomic_DNA"/>
</dbReference>
<dbReference type="AlphaFoldDB" id="A0A226N9D4"/>
<protein>
    <recommendedName>
        <fullName evidence="3">EF-hand domain-containing protein</fullName>
    </recommendedName>
</protein>
<dbReference type="InterPro" id="IPR011992">
    <property type="entry name" value="EF-hand-dom_pair"/>
</dbReference>
<dbReference type="SUPFAM" id="SSF47473">
    <property type="entry name" value="EF-hand"/>
    <property type="match status" value="1"/>
</dbReference>
<evidence type="ECO:0000313" key="1">
    <source>
        <dbReference type="EMBL" id="OXB64131.1"/>
    </source>
</evidence>
<organism evidence="1 2">
    <name type="scientific">Callipepla squamata</name>
    <name type="common">Scaled quail</name>
    <dbReference type="NCBI Taxonomy" id="9009"/>
    <lineage>
        <taxon>Eukaryota</taxon>
        <taxon>Metazoa</taxon>
        <taxon>Chordata</taxon>
        <taxon>Craniata</taxon>
        <taxon>Vertebrata</taxon>
        <taxon>Euteleostomi</taxon>
        <taxon>Archelosauria</taxon>
        <taxon>Archosauria</taxon>
        <taxon>Dinosauria</taxon>
        <taxon>Saurischia</taxon>
        <taxon>Theropoda</taxon>
        <taxon>Coelurosauria</taxon>
        <taxon>Aves</taxon>
        <taxon>Neognathae</taxon>
        <taxon>Galloanserae</taxon>
        <taxon>Galliformes</taxon>
        <taxon>Odontophoridae</taxon>
        <taxon>Callipepla</taxon>
    </lineage>
</organism>
<evidence type="ECO:0008006" key="3">
    <source>
        <dbReference type="Google" id="ProtNLM"/>
    </source>
</evidence>
<accession>A0A226N9D4</accession>
<sequence>MPSSKQACNSLFSLHLQIEEMMNEVKFSKYVDIGAQVTKINLGDFIKLYINHRPVFGLSMKTIRRAFQVLGYDNENGDKVIDRGDLLSLLQCRGEHMMEDELALCLSALLGRHPTGGRSDLDVCDPSGMRLAFRTAEAGLIQFPNKTI</sequence>
<dbReference type="Proteomes" id="UP000198323">
    <property type="component" value="Unassembled WGS sequence"/>
</dbReference>
<dbReference type="STRING" id="9009.A0A226N9D4"/>
<proteinExistence type="predicted"/>
<keyword evidence="2" id="KW-1185">Reference proteome</keyword>
<comment type="caution">
    <text evidence="1">The sequence shown here is derived from an EMBL/GenBank/DDBJ whole genome shotgun (WGS) entry which is preliminary data.</text>
</comment>
<evidence type="ECO:0000313" key="2">
    <source>
        <dbReference type="Proteomes" id="UP000198323"/>
    </source>
</evidence>
<reference evidence="1 2" key="1">
    <citation type="submission" date="2016-07" db="EMBL/GenBank/DDBJ databases">
        <title>Disparate Historic Effective Population Sizes Predicted by Modern Levels of Genome Diversity for the Scaled Quail (Callipepla squamata) and the Northern Bobwhite (Colinus virginianus): Inferences from First and Second Generation Draft Genome Assemblies for Sympatric New World Quail.</title>
        <authorList>
            <person name="Oldeschulte D.L."/>
            <person name="Halley Y.A."/>
            <person name="Bhattarai E.K."/>
            <person name="Brashear W.A."/>
            <person name="Hill J."/>
            <person name="Metz R.P."/>
            <person name="Johnson C.D."/>
            <person name="Rollins D."/>
            <person name="Peterson M.J."/>
            <person name="Bickhart D.M."/>
            <person name="Decker J.E."/>
            <person name="Seabury C.M."/>
        </authorList>
    </citation>
    <scope>NUCLEOTIDE SEQUENCE [LARGE SCALE GENOMIC DNA]</scope>
    <source>
        <strain evidence="1 2">Texas</strain>
        <tissue evidence="1">Leg muscle</tissue>
    </source>
</reference>
<dbReference type="OrthoDB" id="4899631at2759"/>
<gene>
    <name evidence="1" type="ORF">ASZ78_002061</name>
</gene>